<dbReference type="Proteomes" id="UP000013117">
    <property type="component" value="Unassembled WGS sequence"/>
</dbReference>
<evidence type="ECO:0008006" key="3">
    <source>
        <dbReference type="Google" id="ProtNLM"/>
    </source>
</evidence>
<keyword evidence="2" id="KW-1185">Reference proteome</keyword>
<accession>N8ZJK5</accession>
<evidence type="ECO:0000313" key="1">
    <source>
        <dbReference type="EMBL" id="ENV31685.1"/>
    </source>
</evidence>
<protein>
    <recommendedName>
        <fullName evidence="3">PNPLA domain-containing protein</fullName>
    </recommendedName>
</protein>
<dbReference type="PATRIC" id="fig|1120926.3.peg.3937"/>
<dbReference type="SUPFAM" id="SSF52151">
    <property type="entry name" value="FabD/lysophospholipase-like"/>
    <property type="match status" value="1"/>
</dbReference>
<dbReference type="InterPro" id="IPR016035">
    <property type="entry name" value="Acyl_Trfase/lysoPLipase"/>
</dbReference>
<dbReference type="STRING" id="202952.GCA_000747725_03277"/>
<sequence>MDDKSSMTQILKRFPSSLNIKVGKQAKALIQKEGLRPAQVDVIPGAAGGPKGIGIQGLDQAIFADFLEREKRPRTVIGSSIGSWRFASILGWGAKQGTERLAELYTHLYFHKKMTALEVSQICREMLQGLVRGKEDQILQHPDYHLTVLAVKSQKLLQSDQKLALATAILGVIGANAISRPKSAAFMQRVIAQPEQGTQFSMPQDGFNTQYYALQENNLEDWLMASASIPFAMTGISNIVGAENGVYRDGGLIDYHIDLPYQSKGIVLYPHFTDHITAGWFDKMLKWRKPNSVHQDRTVLISPSETFLQSLPMGRLPDRNDFVVKGLDQNKRIQIWKQCIAESHRMGDEFLELVEKQHFEDVMTDL</sequence>
<dbReference type="eggNOG" id="COG1752">
    <property type="taxonomic scope" value="Bacteria"/>
</dbReference>
<gene>
    <name evidence="1" type="ORF">F960_04050</name>
</gene>
<organism evidence="1 2">
    <name type="scientific">Acinetobacter gerneri DSM 14967 = CIP 107464 = MTCC 9824</name>
    <dbReference type="NCBI Taxonomy" id="1120926"/>
    <lineage>
        <taxon>Bacteria</taxon>
        <taxon>Pseudomonadati</taxon>
        <taxon>Pseudomonadota</taxon>
        <taxon>Gammaproteobacteria</taxon>
        <taxon>Moraxellales</taxon>
        <taxon>Moraxellaceae</taxon>
        <taxon>Acinetobacter</taxon>
    </lineage>
</organism>
<reference evidence="1 2" key="1">
    <citation type="submission" date="2013-02" db="EMBL/GenBank/DDBJ databases">
        <title>The Genome Sequence of Acinetobacter gerneri CIP 107464.</title>
        <authorList>
            <consortium name="The Broad Institute Genome Sequencing Platform"/>
            <consortium name="The Broad Institute Genome Sequencing Center for Infectious Disease"/>
            <person name="Cerqueira G."/>
            <person name="Feldgarden M."/>
            <person name="Courvalin P."/>
            <person name="Perichon B."/>
            <person name="Grillot-Courvalin C."/>
            <person name="Clermont D."/>
            <person name="Rocha E."/>
            <person name="Yoon E.-J."/>
            <person name="Nemec A."/>
            <person name="Walker B."/>
            <person name="Young S.K."/>
            <person name="Zeng Q."/>
            <person name="Gargeya S."/>
            <person name="Fitzgerald M."/>
            <person name="Haas B."/>
            <person name="Abouelleil A."/>
            <person name="Alvarado L."/>
            <person name="Arachchi H.M."/>
            <person name="Berlin A.M."/>
            <person name="Chapman S.B."/>
            <person name="Dewar J."/>
            <person name="Goldberg J."/>
            <person name="Griggs A."/>
            <person name="Gujja S."/>
            <person name="Hansen M."/>
            <person name="Howarth C."/>
            <person name="Imamovic A."/>
            <person name="Larimer J."/>
            <person name="McCowan C."/>
            <person name="Murphy C."/>
            <person name="Neiman D."/>
            <person name="Pearson M."/>
            <person name="Priest M."/>
            <person name="Roberts A."/>
            <person name="Saif S."/>
            <person name="Shea T."/>
            <person name="Sisk P."/>
            <person name="Sykes S."/>
            <person name="Wortman J."/>
            <person name="Nusbaum C."/>
            <person name="Birren B."/>
        </authorList>
    </citation>
    <scope>NUCLEOTIDE SEQUENCE [LARGE SCALE GENOMIC DNA]</scope>
    <source>
        <strain evidence="1 2">CIP 107464</strain>
    </source>
</reference>
<comment type="caution">
    <text evidence="1">The sequence shown here is derived from an EMBL/GenBank/DDBJ whole genome shotgun (WGS) entry which is preliminary data.</text>
</comment>
<evidence type="ECO:0000313" key="2">
    <source>
        <dbReference type="Proteomes" id="UP000013117"/>
    </source>
</evidence>
<name>N8ZJK5_9GAMM</name>
<dbReference type="EMBL" id="APPN01000083">
    <property type="protein sequence ID" value="ENV31685.1"/>
    <property type="molecule type" value="Genomic_DNA"/>
</dbReference>
<dbReference type="HOGENOM" id="CLU_813289_0_0_6"/>
<proteinExistence type="predicted"/>
<dbReference type="AlphaFoldDB" id="N8ZJK5"/>